<dbReference type="GO" id="GO:0016020">
    <property type="term" value="C:membrane"/>
    <property type="evidence" value="ECO:0007669"/>
    <property type="project" value="InterPro"/>
</dbReference>
<keyword evidence="5" id="KW-1185">Reference proteome</keyword>
<feature type="transmembrane region" description="Helical" evidence="2">
    <location>
        <begin position="143"/>
        <end position="165"/>
    </location>
</feature>
<dbReference type="Pfam" id="PF00892">
    <property type="entry name" value="EamA"/>
    <property type="match status" value="1"/>
</dbReference>
<name>A0A5B8M4W4_9MICO</name>
<evidence type="ECO:0000256" key="2">
    <source>
        <dbReference type="SAM" id="Phobius"/>
    </source>
</evidence>
<keyword evidence="2" id="KW-0812">Transmembrane</keyword>
<evidence type="ECO:0000256" key="1">
    <source>
        <dbReference type="ARBA" id="ARBA00007362"/>
    </source>
</evidence>
<reference evidence="4 5" key="1">
    <citation type="submission" date="2019-07" db="EMBL/GenBank/DDBJ databases">
        <title>Full genome sequence of Humibacter sp. WJ7-1.</title>
        <authorList>
            <person name="Im W.-T."/>
        </authorList>
    </citation>
    <scope>NUCLEOTIDE SEQUENCE [LARGE SCALE GENOMIC DNA]</scope>
    <source>
        <strain evidence="4 5">WJ7-1</strain>
    </source>
</reference>
<dbReference type="InterPro" id="IPR037185">
    <property type="entry name" value="EmrE-like"/>
</dbReference>
<dbReference type="Gene3D" id="1.10.3730.20">
    <property type="match status" value="1"/>
</dbReference>
<dbReference type="OrthoDB" id="68076at2"/>
<feature type="transmembrane region" description="Helical" evidence="2">
    <location>
        <begin position="34"/>
        <end position="54"/>
    </location>
</feature>
<dbReference type="KEGG" id="huw:FPZ11_07445"/>
<dbReference type="InterPro" id="IPR000620">
    <property type="entry name" value="EamA_dom"/>
</dbReference>
<keyword evidence="2" id="KW-0472">Membrane</keyword>
<evidence type="ECO:0000313" key="4">
    <source>
        <dbReference type="EMBL" id="QDZ14610.1"/>
    </source>
</evidence>
<feature type="transmembrane region" description="Helical" evidence="2">
    <location>
        <begin position="117"/>
        <end position="137"/>
    </location>
</feature>
<accession>A0A5B8M4W4</accession>
<keyword evidence="2" id="KW-1133">Transmembrane helix</keyword>
<gene>
    <name evidence="4" type="ORF">FPZ11_07445</name>
</gene>
<evidence type="ECO:0000313" key="5">
    <source>
        <dbReference type="Proteomes" id="UP000320216"/>
    </source>
</evidence>
<organism evidence="4 5">
    <name type="scientific">Humibacter ginsenosidimutans</name>
    <dbReference type="NCBI Taxonomy" id="2599293"/>
    <lineage>
        <taxon>Bacteria</taxon>
        <taxon>Bacillati</taxon>
        <taxon>Actinomycetota</taxon>
        <taxon>Actinomycetes</taxon>
        <taxon>Micrococcales</taxon>
        <taxon>Microbacteriaceae</taxon>
        <taxon>Humibacter</taxon>
    </lineage>
</organism>
<dbReference type="AlphaFoldDB" id="A0A5B8M4W4"/>
<feature type="transmembrane region" description="Helical" evidence="2">
    <location>
        <begin position="250"/>
        <end position="272"/>
    </location>
</feature>
<comment type="similarity">
    <text evidence="1">Belongs to the EamA transporter family.</text>
</comment>
<feature type="transmembrane region" description="Helical" evidence="2">
    <location>
        <begin position="61"/>
        <end position="84"/>
    </location>
</feature>
<dbReference type="Proteomes" id="UP000320216">
    <property type="component" value="Chromosome"/>
</dbReference>
<dbReference type="EMBL" id="CP042305">
    <property type="protein sequence ID" value="QDZ14610.1"/>
    <property type="molecule type" value="Genomic_DNA"/>
</dbReference>
<dbReference type="SUPFAM" id="SSF103481">
    <property type="entry name" value="Multidrug resistance efflux transporter EmrE"/>
    <property type="match status" value="2"/>
</dbReference>
<evidence type="ECO:0000259" key="3">
    <source>
        <dbReference type="Pfam" id="PF00892"/>
    </source>
</evidence>
<feature type="transmembrane region" description="Helical" evidence="2">
    <location>
        <begin position="278"/>
        <end position="297"/>
    </location>
</feature>
<dbReference type="RefSeq" id="WP_146319681.1">
    <property type="nucleotide sequence ID" value="NZ_CP042305.1"/>
</dbReference>
<feature type="transmembrane region" description="Helical" evidence="2">
    <location>
        <begin position="90"/>
        <end position="110"/>
    </location>
</feature>
<feature type="domain" description="EamA" evidence="3">
    <location>
        <begin position="4"/>
        <end position="134"/>
    </location>
</feature>
<feature type="transmembrane region" description="Helical" evidence="2">
    <location>
        <begin position="223"/>
        <end position="243"/>
    </location>
</feature>
<sequence length="300" mass="30070">MLASIVLALISALSYGFSDFFAGRAAGRNGVVRTTLVVYLAATAAVALSLLFVAGRWSPTGMLWGGIAGVLAIGGFLGFYAAMAAGPMSLVSPLISVLESVVPVAVAIAFGERLPVLAWIAIGVAVVSTVVISMHGSENHVRISARTVVICVLTGVALGGSIVAFDLTPADSGTTPALVELLVGLVLLLAVVGIARVSGAVRRTLAALDTEESHSDGISGHSALWMTVGGGILLGAANAMLALAMHWGALAVVSVIVGVYPLATIVLARVVLKERMSAVQLGGVALALAAIAVLAVTTGG</sequence>
<proteinExistence type="inferred from homology"/>
<protein>
    <submittedName>
        <fullName evidence="4">DMT family transporter</fullName>
    </submittedName>
</protein>
<feature type="transmembrane region" description="Helical" evidence="2">
    <location>
        <begin position="177"/>
        <end position="195"/>
    </location>
</feature>